<evidence type="ECO:0000256" key="3">
    <source>
        <dbReference type="ARBA" id="ARBA00022544"/>
    </source>
</evidence>
<dbReference type="PROSITE" id="PS51257">
    <property type="entry name" value="PROKAR_LIPOPROTEIN"/>
    <property type="match status" value="1"/>
</dbReference>
<dbReference type="Pfam" id="PF05504">
    <property type="entry name" value="Spore_GerAC"/>
    <property type="match status" value="1"/>
</dbReference>
<dbReference type="PANTHER" id="PTHR35789:SF1">
    <property type="entry name" value="SPORE GERMINATION PROTEIN B3"/>
    <property type="match status" value="1"/>
</dbReference>
<dbReference type="Pfam" id="PF25198">
    <property type="entry name" value="Spore_GerAC_N"/>
    <property type="match status" value="1"/>
</dbReference>
<evidence type="ECO:0000256" key="4">
    <source>
        <dbReference type="ARBA" id="ARBA00022729"/>
    </source>
</evidence>
<name>A0A4V3WFA4_9BACL</name>
<dbReference type="RefSeq" id="WP_136370026.1">
    <property type="nucleotide sequence ID" value="NZ_SSOB01000013.1"/>
</dbReference>
<keyword evidence="4" id="KW-0732">Signal</keyword>
<keyword evidence="11" id="KW-1185">Reference proteome</keyword>
<feature type="domain" description="Spore germination protein N-terminal" evidence="9">
    <location>
        <begin position="29"/>
        <end position="203"/>
    </location>
</feature>
<comment type="similarity">
    <text evidence="2">Belongs to the GerABKC lipoprotein family.</text>
</comment>
<evidence type="ECO:0000256" key="1">
    <source>
        <dbReference type="ARBA" id="ARBA00004635"/>
    </source>
</evidence>
<evidence type="ECO:0000259" key="8">
    <source>
        <dbReference type="Pfam" id="PF05504"/>
    </source>
</evidence>
<evidence type="ECO:0000256" key="7">
    <source>
        <dbReference type="ARBA" id="ARBA00023288"/>
    </source>
</evidence>
<dbReference type="InterPro" id="IPR057336">
    <property type="entry name" value="GerAC_N"/>
</dbReference>
<evidence type="ECO:0000256" key="5">
    <source>
        <dbReference type="ARBA" id="ARBA00023136"/>
    </source>
</evidence>
<sequence length="386" mass="42993">MAGKLRGVRRLGGWGAALLACLGMTGCWDEVMIQDLHYITALGFSYNDKKQEYEVFAQIIDLAGVAKKGNSSSERSASVFGHDKGATPSVALDNLFHTMQMSPNLDHVMAIVIDPSSAPVLPDMLDGVDRNSAIRYAIHLLGTDSPLGELFSSTGRNALSPLNTDIYQPNSNRASLPFTTKNQVRDVVKSLKSCPCPLYIPLMRLDGTHWELNSGLRLDLPSFQGAFVMDNGRYAGQFGEAELFGVRWFQGVSNGRQLTVTEGEKVSAVLRIKSSSADYRYDKEPTPTFTLSLTVRALLSEYVDHLTEQQIEERAEQEIKDQIEASLKLAGSKSVDLFGFEEYLYRHRSAEWKRLKQRNETFEKLPAKVEVKVHLVHSGKMKLQKS</sequence>
<dbReference type="InterPro" id="IPR046953">
    <property type="entry name" value="Spore_GerAC-like_C"/>
</dbReference>
<proteinExistence type="inferred from homology"/>
<gene>
    <name evidence="10" type="ORF">E6C55_11930</name>
</gene>
<dbReference type="PANTHER" id="PTHR35789">
    <property type="entry name" value="SPORE GERMINATION PROTEIN B3"/>
    <property type="match status" value="1"/>
</dbReference>
<dbReference type="AlphaFoldDB" id="A0A4V3WFA4"/>
<accession>A0A4V3WFA4</accession>
<comment type="caution">
    <text evidence="10">The sequence shown here is derived from an EMBL/GenBank/DDBJ whole genome shotgun (WGS) entry which is preliminary data.</text>
</comment>
<dbReference type="OrthoDB" id="2380468at2"/>
<evidence type="ECO:0008006" key="12">
    <source>
        <dbReference type="Google" id="ProtNLM"/>
    </source>
</evidence>
<evidence type="ECO:0000256" key="6">
    <source>
        <dbReference type="ARBA" id="ARBA00023139"/>
    </source>
</evidence>
<dbReference type="InterPro" id="IPR008844">
    <property type="entry name" value="Spore_GerAC-like"/>
</dbReference>
<evidence type="ECO:0000313" key="10">
    <source>
        <dbReference type="EMBL" id="THF79490.1"/>
    </source>
</evidence>
<dbReference type="GO" id="GO:0016020">
    <property type="term" value="C:membrane"/>
    <property type="evidence" value="ECO:0007669"/>
    <property type="project" value="UniProtKB-SubCell"/>
</dbReference>
<keyword evidence="3" id="KW-0309">Germination</keyword>
<keyword evidence="5" id="KW-0472">Membrane</keyword>
<dbReference type="GO" id="GO:0009847">
    <property type="term" value="P:spore germination"/>
    <property type="evidence" value="ECO:0007669"/>
    <property type="project" value="InterPro"/>
</dbReference>
<evidence type="ECO:0000256" key="2">
    <source>
        <dbReference type="ARBA" id="ARBA00007886"/>
    </source>
</evidence>
<keyword evidence="6" id="KW-0564">Palmitate</keyword>
<comment type="subcellular location">
    <subcellularLocation>
        <location evidence="1">Membrane</location>
        <topology evidence="1">Lipid-anchor</topology>
    </subcellularLocation>
</comment>
<dbReference type="InterPro" id="IPR038501">
    <property type="entry name" value="Spore_GerAC_C_sf"/>
</dbReference>
<dbReference type="Proteomes" id="UP000310636">
    <property type="component" value="Unassembled WGS sequence"/>
</dbReference>
<feature type="domain" description="Spore germination GerAC-like C-terminal" evidence="8">
    <location>
        <begin position="225"/>
        <end position="379"/>
    </location>
</feature>
<reference evidence="10 11" key="1">
    <citation type="submission" date="2019-04" db="EMBL/GenBank/DDBJ databases">
        <title>Cohnella sp. nov. isolated from preserved vegetables.</title>
        <authorList>
            <person name="Lin S.-Y."/>
            <person name="Hung M.-H."/>
            <person name="Young C.-C."/>
        </authorList>
    </citation>
    <scope>NUCLEOTIDE SEQUENCE [LARGE SCALE GENOMIC DNA]</scope>
    <source>
        <strain evidence="10 11">CC-MHH1044</strain>
    </source>
</reference>
<dbReference type="Gene3D" id="3.30.300.210">
    <property type="entry name" value="Nutrient germinant receptor protein C, domain 3"/>
    <property type="match status" value="1"/>
</dbReference>
<protein>
    <recommendedName>
        <fullName evidence="12">Ger(X)C family spore germination protein</fullName>
    </recommendedName>
</protein>
<evidence type="ECO:0000259" key="9">
    <source>
        <dbReference type="Pfam" id="PF25198"/>
    </source>
</evidence>
<keyword evidence="7" id="KW-0449">Lipoprotein</keyword>
<dbReference type="EMBL" id="SSOB01000013">
    <property type="protein sequence ID" value="THF79490.1"/>
    <property type="molecule type" value="Genomic_DNA"/>
</dbReference>
<organism evidence="10 11">
    <name type="scientific">Cohnella fermenti</name>
    <dbReference type="NCBI Taxonomy" id="2565925"/>
    <lineage>
        <taxon>Bacteria</taxon>
        <taxon>Bacillati</taxon>
        <taxon>Bacillota</taxon>
        <taxon>Bacilli</taxon>
        <taxon>Bacillales</taxon>
        <taxon>Paenibacillaceae</taxon>
        <taxon>Cohnella</taxon>
    </lineage>
</organism>
<evidence type="ECO:0000313" key="11">
    <source>
        <dbReference type="Proteomes" id="UP000310636"/>
    </source>
</evidence>